<gene>
    <name evidence="1" type="ORF">PMAYCL1PPCAC_22475</name>
</gene>
<name>A0AAN5CXI8_9BILA</name>
<evidence type="ECO:0000313" key="1">
    <source>
        <dbReference type="EMBL" id="GMR52280.1"/>
    </source>
</evidence>
<proteinExistence type="predicted"/>
<organism evidence="1 2">
    <name type="scientific">Pristionchus mayeri</name>
    <dbReference type="NCBI Taxonomy" id="1317129"/>
    <lineage>
        <taxon>Eukaryota</taxon>
        <taxon>Metazoa</taxon>
        <taxon>Ecdysozoa</taxon>
        <taxon>Nematoda</taxon>
        <taxon>Chromadorea</taxon>
        <taxon>Rhabditida</taxon>
        <taxon>Rhabditina</taxon>
        <taxon>Diplogasteromorpha</taxon>
        <taxon>Diplogasteroidea</taxon>
        <taxon>Neodiplogasteridae</taxon>
        <taxon>Pristionchus</taxon>
    </lineage>
</organism>
<evidence type="ECO:0000313" key="2">
    <source>
        <dbReference type="Proteomes" id="UP001328107"/>
    </source>
</evidence>
<dbReference type="EMBL" id="BTRK01000005">
    <property type="protein sequence ID" value="GMR52280.1"/>
    <property type="molecule type" value="Genomic_DNA"/>
</dbReference>
<reference evidence="2" key="1">
    <citation type="submission" date="2022-10" db="EMBL/GenBank/DDBJ databases">
        <title>Genome assembly of Pristionchus species.</title>
        <authorList>
            <person name="Yoshida K."/>
            <person name="Sommer R.J."/>
        </authorList>
    </citation>
    <scope>NUCLEOTIDE SEQUENCE [LARGE SCALE GENOMIC DNA]</scope>
    <source>
        <strain evidence="2">RS5460</strain>
    </source>
</reference>
<sequence length="98" mass="10842">SKAQDEPVRAEFIRIGGVCVSRSGLIPSTNIKDCKSSISITVQVKFIKSARSADLIPFSDKDEIARIQIKDEDFASTMKESIDGVYPVEDCEVADFRE</sequence>
<feature type="non-terminal residue" evidence="1">
    <location>
        <position position="98"/>
    </location>
</feature>
<keyword evidence="2" id="KW-1185">Reference proteome</keyword>
<protein>
    <submittedName>
        <fullName evidence="1">Uncharacterized protein</fullName>
    </submittedName>
</protein>
<comment type="caution">
    <text evidence="1">The sequence shown here is derived from an EMBL/GenBank/DDBJ whole genome shotgun (WGS) entry which is preliminary data.</text>
</comment>
<dbReference type="Proteomes" id="UP001328107">
    <property type="component" value="Unassembled WGS sequence"/>
</dbReference>
<feature type="non-terminal residue" evidence="1">
    <location>
        <position position="1"/>
    </location>
</feature>
<dbReference type="AlphaFoldDB" id="A0AAN5CXI8"/>
<accession>A0AAN5CXI8</accession>